<name>A0A1L3ZYS2_9SPHN</name>
<dbReference type="NCBIfam" id="NF000282">
    <property type="entry name" value="RND_permease_1"/>
    <property type="match status" value="1"/>
</dbReference>
<evidence type="ECO:0000256" key="3">
    <source>
        <dbReference type="ARBA" id="ARBA00022448"/>
    </source>
</evidence>
<proteinExistence type="inferred from homology"/>
<feature type="transmembrane region" description="Helical" evidence="9">
    <location>
        <begin position="900"/>
        <end position="920"/>
    </location>
</feature>
<evidence type="ECO:0000313" key="11">
    <source>
        <dbReference type="Proteomes" id="UP000182063"/>
    </source>
</evidence>
<comment type="caution">
    <text evidence="9">Lacks conserved residue(s) required for the propagation of feature annotation.</text>
</comment>
<dbReference type="STRING" id="1921510.BSL82_17100"/>
<dbReference type="KEGG" id="sphj:BSL82_17100"/>
<feature type="transmembrane region" description="Helical" evidence="9">
    <location>
        <begin position="366"/>
        <end position="386"/>
    </location>
</feature>
<feature type="transmembrane region" description="Helical" evidence="9">
    <location>
        <begin position="470"/>
        <end position="497"/>
    </location>
</feature>
<dbReference type="OrthoDB" id="9807350at2"/>
<dbReference type="Gene3D" id="3.30.70.1320">
    <property type="entry name" value="Multidrug efflux transporter AcrB pore domain like"/>
    <property type="match status" value="1"/>
</dbReference>
<reference evidence="11" key="1">
    <citation type="submission" date="2016-11" db="EMBL/GenBank/DDBJ databases">
        <title>Complete Genome Sequence of alachlor-degrading Sphingomonas sp. strain JJ-A5.</title>
        <authorList>
            <person name="Lee H."/>
            <person name="Ka J.-O."/>
        </authorList>
    </citation>
    <scope>NUCLEOTIDE SEQUENCE [LARGE SCALE GENOMIC DNA]</scope>
    <source>
        <strain evidence="11">JJ-A5</strain>
    </source>
</reference>
<dbReference type="SUPFAM" id="SSF82693">
    <property type="entry name" value="Multidrug efflux transporter AcrB pore domain, PN1, PN2, PC1 and PC2 subdomains"/>
    <property type="match status" value="3"/>
</dbReference>
<keyword evidence="3 9" id="KW-0813">Transport</keyword>
<organism evidence="10 11">
    <name type="scientific">Tardibacter chloracetimidivorans</name>
    <dbReference type="NCBI Taxonomy" id="1921510"/>
    <lineage>
        <taxon>Bacteria</taxon>
        <taxon>Pseudomonadati</taxon>
        <taxon>Pseudomonadota</taxon>
        <taxon>Alphaproteobacteria</taxon>
        <taxon>Sphingomonadales</taxon>
        <taxon>Sphingomonadaceae</taxon>
        <taxon>Tardibacter</taxon>
    </lineage>
</organism>
<dbReference type="NCBIfam" id="TIGR00915">
    <property type="entry name" value="2A0602"/>
    <property type="match status" value="1"/>
</dbReference>
<dbReference type="Gene3D" id="3.30.2090.10">
    <property type="entry name" value="Multidrug efflux transporter AcrB TolC docking domain, DN and DC subdomains"/>
    <property type="match status" value="2"/>
</dbReference>
<evidence type="ECO:0000256" key="2">
    <source>
        <dbReference type="ARBA" id="ARBA00010942"/>
    </source>
</evidence>
<comment type="subcellular location">
    <subcellularLocation>
        <location evidence="1 9">Cell inner membrane</location>
        <topology evidence="1 9">Multi-pass membrane protein</topology>
    </subcellularLocation>
</comment>
<feature type="transmembrane region" description="Helical" evidence="9">
    <location>
        <begin position="545"/>
        <end position="563"/>
    </location>
</feature>
<keyword evidence="11" id="KW-1185">Reference proteome</keyword>
<dbReference type="PANTHER" id="PTHR32063">
    <property type="match status" value="1"/>
</dbReference>
<evidence type="ECO:0000256" key="8">
    <source>
        <dbReference type="ARBA" id="ARBA00023136"/>
    </source>
</evidence>
<dbReference type="FunFam" id="3.30.70.1430:FF:000001">
    <property type="entry name" value="Efflux pump membrane transporter"/>
    <property type="match status" value="1"/>
</dbReference>
<dbReference type="GO" id="GO:0005886">
    <property type="term" value="C:plasma membrane"/>
    <property type="evidence" value="ECO:0007669"/>
    <property type="project" value="UniProtKB-SubCell"/>
</dbReference>
<feature type="transmembrane region" description="Helical" evidence="9">
    <location>
        <begin position="970"/>
        <end position="991"/>
    </location>
</feature>
<keyword evidence="8 9" id="KW-0472">Membrane</keyword>
<dbReference type="GO" id="GO:0015562">
    <property type="term" value="F:efflux transmembrane transporter activity"/>
    <property type="evidence" value="ECO:0007669"/>
    <property type="project" value="InterPro"/>
</dbReference>
<comment type="similarity">
    <text evidence="2 9">Belongs to the resistance-nodulation-cell division (RND) (TC 2.A.6) family.</text>
</comment>
<evidence type="ECO:0000256" key="6">
    <source>
        <dbReference type="ARBA" id="ARBA00022692"/>
    </source>
</evidence>
<evidence type="ECO:0000256" key="4">
    <source>
        <dbReference type="ARBA" id="ARBA00022475"/>
    </source>
</evidence>
<keyword evidence="5 9" id="KW-0997">Cell inner membrane</keyword>
<keyword evidence="4" id="KW-1003">Cell membrane</keyword>
<dbReference type="Gene3D" id="3.30.70.1430">
    <property type="entry name" value="Multidrug efflux transporter AcrB pore domain"/>
    <property type="match status" value="2"/>
</dbReference>
<dbReference type="GO" id="GO:0042910">
    <property type="term" value="F:xenobiotic transmembrane transporter activity"/>
    <property type="evidence" value="ECO:0007669"/>
    <property type="project" value="TreeGrafter"/>
</dbReference>
<dbReference type="InterPro" id="IPR027463">
    <property type="entry name" value="AcrB_DN_DC_subdom"/>
</dbReference>
<dbReference type="PRINTS" id="PR00702">
    <property type="entry name" value="ACRIFLAVINRP"/>
</dbReference>
<dbReference type="FunFam" id="1.20.1640.10:FF:000001">
    <property type="entry name" value="Efflux pump membrane transporter"/>
    <property type="match status" value="1"/>
</dbReference>
<feature type="transmembrane region" description="Helical" evidence="9">
    <location>
        <begin position="1003"/>
        <end position="1029"/>
    </location>
</feature>
<feature type="transmembrane region" description="Helical" evidence="9">
    <location>
        <begin position="874"/>
        <end position="893"/>
    </location>
</feature>
<dbReference type="GO" id="GO:0009636">
    <property type="term" value="P:response to toxic substance"/>
    <property type="evidence" value="ECO:0007669"/>
    <property type="project" value="UniProtKB-ARBA"/>
</dbReference>
<dbReference type="Pfam" id="PF00873">
    <property type="entry name" value="ACR_tran"/>
    <property type="match status" value="1"/>
</dbReference>
<sequence length="1050" mass="113460">MARFFVDRPVFAWVIALVIALAGLLALRGLPIEQYPEIAPPSLTIDVSYPGADAATLEQTVTTVIEQELNGVEGFLYMSSSSQSNGTATITVTFESGTDIDRAQMDTQNRLRRVEARLPEEVRRQGIQVNRANAAFLMVVALHSPNGAQTTLDLGNFATSRVIDELRRVNGVGDVRLFGSEYAMRIWLDPAKLVAYNLSAAEALAAVREQNSQIAGGQIGDQPTAPGAALNATVVTQNRFTRPEQFEQIILRANPDGSTVRLSDVGRVELGAVNYAMSARLDGKPMAGMAIQLATGANALSASRDVRAKMAELAQGFPAGIEWAAPFDTTEFIEVSLTEVAKTLGEAMILVFLVMYLFLQNWRATIIPTIVVPIALLGSCIGLWVLGFSINVLTLFGMVLAIGILVDDAIVVIENVERVMEEDKSTPYEATIKAVRQIYSAIIGITLVLVSVFIPMAFFPGSTGAIYRQFAVTLALSISFSGLLALTLTPALCAMLLKPRDESHADSRKHGYFGRFFLWFNRWFGRTSDRYRNGVARALRIPMRWMAAFGVVVVLVIAMFRLMPGGFLPEEDQGYVITVVQAQPGSTTQRTSEVVGRLEKFYAGEPQTEGVVAVLGFSFFGSGQTAGLLFTSLTDWDERPGEDNSTQALVGRAFAKFSGIKEAMVFPLNPPSISSLGIAGGFTFKLQDRAGLGQEALLAARNQLLGVASQSEKLQGVRPEGMEDAPELRVQIDRVKARALGLSIADVNGTLSIAFGSAYANDFNREGRVLRVLLQAEAAARMTPQDILNLRVRNAEGQMVPFSAFTEVSWEAGPPSVQRYNGYPAMTISGNAAPGYSSGEAMAEMERLAEQLPEGFAYEWTGISYEEQQAAGEATMLMGLSLLVVFLLLAALYENWGIPLSVLLIVPLGVFGALLAAWLRGLPLDIYFNVGLVTIIGLAAKNAILIVEFAREQEAEGKELTEAILQGVRLRLRPIIMTSLAFVLGVLPLAASTGAGAASRIAVGTGVMGGMIAATALGIFFTPVFYLIVRRWVSRRKPLLPGEKERALHG</sequence>
<gene>
    <name evidence="10" type="ORF">BSL82_17100</name>
</gene>
<dbReference type="InterPro" id="IPR001036">
    <property type="entry name" value="Acrflvin-R"/>
</dbReference>
<protein>
    <recommendedName>
        <fullName evidence="9">Efflux pump membrane transporter</fullName>
    </recommendedName>
</protein>
<dbReference type="Gene3D" id="1.20.1640.10">
    <property type="entry name" value="Multidrug efflux transporter AcrB transmembrane domain"/>
    <property type="match status" value="2"/>
</dbReference>
<dbReference type="SUPFAM" id="SSF82714">
    <property type="entry name" value="Multidrug efflux transporter AcrB TolC docking domain, DN and DC subdomains"/>
    <property type="match status" value="2"/>
</dbReference>
<feature type="transmembrane region" description="Helical" evidence="9">
    <location>
        <begin position="340"/>
        <end position="359"/>
    </location>
</feature>
<dbReference type="InterPro" id="IPR004764">
    <property type="entry name" value="MdtF-like"/>
</dbReference>
<keyword evidence="7 9" id="KW-1133">Transmembrane helix</keyword>
<accession>A0A1L3ZYS2</accession>
<dbReference type="SUPFAM" id="SSF82866">
    <property type="entry name" value="Multidrug efflux transporter AcrB transmembrane domain"/>
    <property type="match status" value="2"/>
</dbReference>
<keyword evidence="6 9" id="KW-0812">Transmembrane</keyword>
<dbReference type="Gene3D" id="3.30.70.1440">
    <property type="entry name" value="Multidrug efflux transporter AcrB pore domain"/>
    <property type="match status" value="1"/>
</dbReference>
<evidence type="ECO:0000313" key="10">
    <source>
        <dbReference type="EMBL" id="API60786.1"/>
    </source>
</evidence>
<feature type="transmembrane region" description="Helical" evidence="9">
    <location>
        <begin position="392"/>
        <end position="413"/>
    </location>
</feature>
<evidence type="ECO:0000256" key="7">
    <source>
        <dbReference type="ARBA" id="ARBA00022989"/>
    </source>
</evidence>
<dbReference type="AlphaFoldDB" id="A0A1L3ZYS2"/>
<feature type="transmembrane region" description="Helical" evidence="9">
    <location>
        <begin position="926"/>
        <end position="949"/>
    </location>
</feature>
<dbReference type="Proteomes" id="UP000182063">
    <property type="component" value="Chromosome"/>
</dbReference>
<evidence type="ECO:0000256" key="5">
    <source>
        <dbReference type="ARBA" id="ARBA00022519"/>
    </source>
</evidence>
<dbReference type="RefSeq" id="WP_072598444.1">
    <property type="nucleotide sequence ID" value="NZ_CP018221.1"/>
</dbReference>
<dbReference type="PANTHER" id="PTHR32063:SF13">
    <property type="entry name" value="MULTIDRUG EFFLUX PUMP SUBUNIT ACRB-RELATED"/>
    <property type="match status" value="1"/>
</dbReference>
<dbReference type="EMBL" id="CP018221">
    <property type="protein sequence ID" value="API60786.1"/>
    <property type="molecule type" value="Genomic_DNA"/>
</dbReference>
<feature type="transmembrane region" description="Helical" evidence="9">
    <location>
        <begin position="434"/>
        <end position="458"/>
    </location>
</feature>
<evidence type="ECO:0000256" key="1">
    <source>
        <dbReference type="ARBA" id="ARBA00004429"/>
    </source>
</evidence>
<evidence type="ECO:0000256" key="9">
    <source>
        <dbReference type="RuleBase" id="RU364070"/>
    </source>
</evidence>